<accession>E1RGJ3</accession>
<reference evidence="2 3" key="1">
    <citation type="journal article" date="2010" name="Stand. Genomic Sci.">
        <title>Complete genome sequence of Methanoplanus petrolearius type strain (SEBR 4847).</title>
        <authorList>
            <person name="Brambilla E."/>
            <person name="Djao O.D."/>
            <person name="Daligault H."/>
            <person name="Lapidus A."/>
            <person name="Lucas S."/>
            <person name="Hammon N."/>
            <person name="Nolan M."/>
            <person name="Tice H."/>
            <person name="Cheng J.F."/>
            <person name="Han C."/>
            <person name="Tapia R."/>
            <person name="Goodwin L."/>
            <person name="Pitluck S."/>
            <person name="Liolios K."/>
            <person name="Ivanova N."/>
            <person name="Mavromatis K."/>
            <person name="Mikhailova N."/>
            <person name="Pati A."/>
            <person name="Chen A."/>
            <person name="Palaniappan K."/>
            <person name="Land M."/>
            <person name="Hauser L."/>
            <person name="Chang Y.J."/>
            <person name="Jeffries C.D."/>
            <person name="Rohde M."/>
            <person name="Spring S."/>
            <person name="Sikorski J."/>
            <person name="Goker M."/>
            <person name="Woyke T."/>
            <person name="Bristow J."/>
            <person name="Eisen J.A."/>
            <person name="Markowitz V."/>
            <person name="Hugenholtz P."/>
            <person name="Kyrpides N.C."/>
            <person name="Klenk H.P."/>
        </authorList>
    </citation>
    <scope>NUCLEOTIDE SEQUENCE [LARGE SCALE GENOMIC DNA]</scope>
    <source>
        <strain evidence="3">DSM 11571 / OCM 486 / SEBR 4847</strain>
    </source>
</reference>
<keyword evidence="3" id="KW-1185">Reference proteome</keyword>
<organism evidence="2 3">
    <name type="scientific">Methanolacinia petrolearia (strain DSM 11571 / OCM 486 / SEBR 4847)</name>
    <name type="common">Methanoplanus petrolearius</name>
    <dbReference type="NCBI Taxonomy" id="679926"/>
    <lineage>
        <taxon>Archaea</taxon>
        <taxon>Methanobacteriati</taxon>
        <taxon>Methanobacteriota</taxon>
        <taxon>Stenosarchaea group</taxon>
        <taxon>Methanomicrobia</taxon>
        <taxon>Methanomicrobiales</taxon>
        <taxon>Methanomicrobiaceae</taxon>
        <taxon>Methanolacinia</taxon>
    </lineage>
</organism>
<dbReference type="STRING" id="679926.Mpet_0430"/>
<evidence type="ECO:0000256" key="1">
    <source>
        <dbReference type="SAM" id="Coils"/>
    </source>
</evidence>
<evidence type="ECO:0000313" key="2">
    <source>
        <dbReference type="EMBL" id="ADN35204.1"/>
    </source>
</evidence>
<gene>
    <name evidence="2" type="ordered locus">Mpet_0430</name>
</gene>
<feature type="coiled-coil region" evidence="1">
    <location>
        <begin position="33"/>
        <end position="67"/>
    </location>
</feature>
<dbReference type="EMBL" id="CP002117">
    <property type="protein sequence ID" value="ADN35204.1"/>
    <property type="molecule type" value="Genomic_DNA"/>
</dbReference>
<evidence type="ECO:0000313" key="3">
    <source>
        <dbReference type="Proteomes" id="UP000006565"/>
    </source>
</evidence>
<name>E1RGJ3_METP4</name>
<protein>
    <submittedName>
        <fullName evidence="2">Uncharacterized protein</fullName>
    </submittedName>
</protein>
<dbReference type="HOGENOM" id="CLU_2802281_0_0_2"/>
<keyword evidence="1" id="KW-0175">Coiled coil</keyword>
<dbReference type="KEGG" id="mpi:Mpet_0430"/>
<sequence length="67" mass="7649">MCMPIQNSQCHGHGHCMGPDRGHGHRSCDCMQMLSVEDEIKSLENAKQRTQARLDMIEKKIGELRKI</sequence>
<dbReference type="AlphaFoldDB" id="E1RGJ3"/>
<dbReference type="Proteomes" id="UP000006565">
    <property type="component" value="Chromosome"/>
</dbReference>
<proteinExistence type="predicted"/>